<accession>A0ACD3QJM8</accession>
<dbReference type="Proteomes" id="UP000793456">
    <property type="component" value="Chromosome XIX"/>
</dbReference>
<proteinExistence type="predicted"/>
<keyword evidence="2" id="KW-1185">Reference proteome</keyword>
<reference evidence="1" key="1">
    <citation type="submission" date="2018-11" db="EMBL/GenBank/DDBJ databases">
        <title>The sequence and de novo assembly of Larimichthys crocea genome using PacBio and Hi-C technologies.</title>
        <authorList>
            <person name="Xu P."/>
            <person name="Chen B."/>
            <person name="Zhou Z."/>
            <person name="Ke Q."/>
            <person name="Wu Y."/>
            <person name="Bai H."/>
            <person name="Pu F."/>
        </authorList>
    </citation>
    <scope>NUCLEOTIDE SEQUENCE</scope>
    <source>
        <tissue evidence="1">Muscle</tissue>
    </source>
</reference>
<name>A0ACD3QJM8_LARCR</name>
<evidence type="ECO:0000313" key="2">
    <source>
        <dbReference type="Proteomes" id="UP000793456"/>
    </source>
</evidence>
<comment type="caution">
    <text evidence="1">The sequence shown here is derived from an EMBL/GenBank/DDBJ whole genome shotgun (WGS) entry which is preliminary data.</text>
</comment>
<dbReference type="EMBL" id="CM011692">
    <property type="protein sequence ID" value="TMS06916.1"/>
    <property type="molecule type" value="Genomic_DNA"/>
</dbReference>
<organism evidence="1 2">
    <name type="scientific">Larimichthys crocea</name>
    <name type="common">Large yellow croaker</name>
    <name type="synonym">Pseudosciaena crocea</name>
    <dbReference type="NCBI Taxonomy" id="215358"/>
    <lineage>
        <taxon>Eukaryota</taxon>
        <taxon>Metazoa</taxon>
        <taxon>Chordata</taxon>
        <taxon>Craniata</taxon>
        <taxon>Vertebrata</taxon>
        <taxon>Euteleostomi</taxon>
        <taxon>Actinopterygii</taxon>
        <taxon>Neopterygii</taxon>
        <taxon>Teleostei</taxon>
        <taxon>Neoteleostei</taxon>
        <taxon>Acanthomorphata</taxon>
        <taxon>Eupercaria</taxon>
        <taxon>Sciaenidae</taxon>
        <taxon>Larimichthys</taxon>
    </lineage>
</organism>
<gene>
    <name evidence="1" type="ORF">E3U43_016675</name>
</gene>
<protein>
    <submittedName>
        <fullName evidence="1">Uncharacterized protein</fullName>
    </submittedName>
</protein>
<sequence>MTENHVSGVEASAISVLKRAVELDQAGRLQEALVCYQEGIQLLMDVLKAVKEDSKRGHYRDKIKGYMDRAEQIKAQVNQMKEDGKYHEQIRIAEDATGYSYEALFKPYVSGLLTEVWVEDPYIRHIHQLYNFLRFCEMLLKSSCKVKKIHLLTTQDEADGGQQNGALAEIKDSLSAQGVTLDLQYSSTIHDREIRCSQGMMGSRALSHDSIFLADQVLTDADPARVLSQENVHSKIKALQTKLQLQKLHFGPPPMVLPTKRPEDESHSEDDGLPRSPTEVSRGDVTTQGTLTKTRPLSPVPKPAPTKPLPLIPSHPSPPSLSSNSSVVELPLDFSSPAQFTPCLDTSAARHRMSVKPKNQRASTKRRLATTDSKSLSDVLNNIDHNESVKVEEQQRITQEEVALETEQVEAAAPITSQHLPSKSPDVEPITPEAASKSSSLTFPQQDQALPGRVSSVLRVKPHRAADVLSSERPHSSYIPSELQDKREEGFEIQVMSHDKRKTAAVMTEVSSAFGSGVHQQVQVETENTRGIRRPTPGSGSFYSPITTAKNQDGERPRSGSFVGVLEQTEARHKLEDKPFASFREKPEPRGPSVAVGRLRQDGAPAKSSGLPWDRKDSLTKVESVTPSKNITTDTGAVKEVGSSHEVEEAAEAQEVEEDEGKRAFGIKLRSTSQSMKFRPDVSSNLNSKPPASEEPCDKQKRQETNDSASFTCKKLSTNIFGTTSTSGDLRQSDPAPSSFSLPVKHNPPSICLPPVMPAEPQTTSTNPKEVEASLTAPQEPTPAAQSTPPDVSWMSLAMEKTRSLQQLLARRLPRDFTGVQTVTRPQAQAQTTNQAETVTVKSTTPVETANQASIDVVKAETVQSRSPAQTVKPSLIAMQQKSTASPVQSNTSREPQTSKQTNELQSHPNTPQSASQSASMQTNRWTTQPPLQSSVQTEASPQFAQGSVPQSLAQSYLSSGQQQPPWSNRGVPPATQLKPTTSVSTTSSARAPPPVYALAKEEREPSVVQEKDGGSLSGRGAVWAGSVSGKAAFLEKRAEWTTPPGNKGVEVKKARTEAQTSGESAATAKTTPLSKDTQPEGRPGLKPAESSPTKIPDRPREDKWLRKNAPSSSLPSSSSPTMPDVVEDADLSEEVAPALLVDGAGLWKQAYPSSNVLGDSEERPGGELVKPEDDNVAQLSSRLFSYRLEKVKTSTSSTTSSSSSGPPPHQETARTARYIAHYSDWGHLATISTQDKIKGLPFGNIFSVSDGPLDNSTGVIYFYVTPMDNTVSDLTNNPYASLTFSEAEGEFCRQMVYDPEDPRCARLTLTGKMVEVAPEELVFAKEAMFSRHPVMAKWPVGHKWFFMKLELVQVWLQDWIGGVSLIPLEDYFKATPF</sequence>
<evidence type="ECO:0000313" key="1">
    <source>
        <dbReference type="EMBL" id="TMS06916.1"/>
    </source>
</evidence>